<dbReference type="InterPro" id="IPR011453">
    <property type="entry name" value="DUF1559"/>
</dbReference>
<dbReference type="SUPFAM" id="SSF54523">
    <property type="entry name" value="Pili subunits"/>
    <property type="match status" value="1"/>
</dbReference>
<proteinExistence type="predicted"/>
<feature type="domain" description="DUF1559" evidence="1">
    <location>
        <begin position="36"/>
        <end position="341"/>
    </location>
</feature>
<reference evidence="2 3" key="1">
    <citation type="submission" date="2019-02" db="EMBL/GenBank/DDBJ databases">
        <title>Deep-cultivation of Planctomycetes and their phenomic and genomic characterization uncovers novel biology.</title>
        <authorList>
            <person name="Wiegand S."/>
            <person name="Jogler M."/>
            <person name="Boedeker C."/>
            <person name="Pinto D."/>
            <person name="Vollmers J."/>
            <person name="Rivas-Marin E."/>
            <person name="Kohn T."/>
            <person name="Peeters S.H."/>
            <person name="Heuer A."/>
            <person name="Rast P."/>
            <person name="Oberbeckmann S."/>
            <person name="Bunk B."/>
            <person name="Jeske O."/>
            <person name="Meyerdierks A."/>
            <person name="Storesund J.E."/>
            <person name="Kallscheuer N."/>
            <person name="Luecker S."/>
            <person name="Lage O.M."/>
            <person name="Pohl T."/>
            <person name="Merkel B.J."/>
            <person name="Hornburger P."/>
            <person name="Mueller R.-W."/>
            <person name="Bruemmer F."/>
            <person name="Labrenz M."/>
            <person name="Spormann A.M."/>
            <person name="Op den Camp H."/>
            <person name="Overmann J."/>
            <person name="Amann R."/>
            <person name="Jetten M.S.M."/>
            <person name="Mascher T."/>
            <person name="Medema M.H."/>
            <person name="Devos D.P."/>
            <person name="Kaster A.-K."/>
            <person name="Ovreas L."/>
            <person name="Rohde M."/>
            <person name="Galperin M.Y."/>
            <person name="Jogler C."/>
        </authorList>
    </citation>
    <scope>NUCLEOTIDE SEQUENCE [LARGE SCALE GENOMIC DNA]</scope>
    <source>
        <strain evidence="2 3">EC9</strain>
    </source>
</reference>
<sequence length="357" mass="38088">MVRIPKRGPKGFTLVELLVVIAIIGILVGLLLPAVQAAREAARRMSCSNNMKQLGLALHNYHDTYKAFPASPGSFGVTKLDGSKEGWLAWSGLASILPYVEQQPLYDKIDFRHTWNAGTGNVEARRTRLDAFLCPSDPGAAAEWSTDLAPSSYGLSRGPQTTWNVTSGSEGGFTDGEAWMSFADITDGSSNTIAAGETVIGRNQGTTWDPTTPERESYGWTVRLGSNLTHSLGGNANVFRNTAAYVTEINTYYDSCVAAYQAGTGGGYNEANRNNQYWAVGRTAQGPTITTLVGPNKGPACDNDTSVTVATVKDPTGYHPGGVMMLRADGSVSFEAETIDQSLWIALGSIRGGETTN</sequence>
<dbReference type="KEGG" id="ruv:EC9_27180"/>
<dbReference type="AlphaFoldDB" id="A0A517M0X2"/>
<evidence type="ECO:0000313" key="2">
    <source>
        <dbReference type="EMBL" id="QDS88527.1"/>
    </source>
</evidence>
<dbReference type="EMBL" id="CP036261">
    <property type="protein sequence ID" value="QDS88527.1"/>
    <property type="molecule type" value="Genomic_DNA"/>
</dbReference>
<dbReference type="PANTHER" id="PTHR30093:SF2">
    <property type="entry name" value="TYPE II SECRETION SYSTEM PROTEIN H"/>
    <property type="match status" value="1"/>
</dbReference>
<gene>
    <name evidence="2" type="ORF">EC9_27180</name>
</gene>
<dbReference type="Gene3D" id="3.30.700.10">
    <property type="entry name" value="Glycoprotein, Type 4 Pilin"/>
    <property type="match status" value="1"/>
</dbReference>
<dbReference type="InterPro" id="IPR045584">
    <property type="entry name" value="Pilin-like"/>
</dbReference>
<organism evidence="2 3">
    <name type="scientific">Rosistilla ulvae</name>
    <dbReference type="NCBI Taxonomy" id="1930277"/>
    <lineage>
        <taxon>Bacteria</taxon>
        <taxon>Pseudomonadati</taxon>
        <taxon>Planctomycetota</taxon>
        <taxon>Planctomycetia</taxon>
        <taxon>Pirellulales</taxon>
        <taxon>Pirellulaceae</taxon>
        <taxon>Rosistilla</taxon>
    </lineage>
</organism>
<dbReference type="Pfam" id="PF07596">
    <property type="entry name" value="SBP_bac_10"/>
    <property type="match status" value="1"/>
</dbReference>
<keyword evidence="3" id="KW-1185">Reference proteome</keyword>
<dbReference type="Proteomes" id="UP000319557">
    <property type="component" value="Chromosome"/>
</dbReference>
<dbReference type="NCBIfam" id="TIGR02532">
    <property type="entry name" value="IV_pilin_GFxxxE"/>
    <property type="match status" value="1"/>
</dbReference>
<dbReference type="RefSeq" id="WP_145349134.1">
    <property type="nucleotide sequence ID" value="NZ_CP036261.1"/>
</dbReference>
<accession>A0A517M0X2</accession>
<protein>
    <recommendedName>
        <fullName evidence="1">DUF1559 domain-containing protein</fullName>
    </recommendedName>
</protein>
<dbReference type="PROSITE" id="PS00409">
    <property type="entry name" value="PROKAR_NTER_METHYL"/>
    <property type="match status" value="1"/>
</dbReference>
<dbReference type="InterPro" id="IPR012902">
    <property type="entry name" value="N_methyl_site"/>
</dbReference>
<dbReference type="PANTHER" id="PTHR30093">
    <property type="entry name" value="GENERAL SECRETION PATHWAY PROTEIN G"/>
    <property type="match status" value="1"/>
</dbReference>
<dbReference type="Pfam" id="PF07963">
    <property type="entry name" value="N_methyl"/>
    <property type="match status" value="1"/>
</dbReference>
<dbReference type="OrthoDB" id="236724at2"/>
<name>A0A517M0X2_9BACT</name>
<evidence type="ECO:0000313" key="3">
    <source>
        <dbReference type="Proteomes" id="UP000319557"/>
    </source>
</evidence>
<evidence type="ECO:0000259" key="1">
    <source>
        <dbReference type="Pfam" id="PF07596"/>
    </source>
</evidence>